<dbReference type="EMBL" id="CP000822">
    <property type="protein sequence ID" value="ABV12332.1"/>
    <property type="molecule type" value="Genomic_DNA"/>
</dbReference>
<dbReference type="KEGG" id="cko:CKO_01192"/>
<gene>
    <name evidence="1" type="ordered locus">CKO_01192</name>
</gene>
<dbReference type="HOGENOM" id="CLU_3078161_0_0_6"/>
<accession>A8AFR9</accession>
<name>A8AFR9_CITK8</name>
<sequence>MPVSGVPALRNRKEKFSSSARFLTRCSMLEMRCSRQRVPPTMRVREWLRLIP</sequence>
<dbReference type="AlphaFoldDB" id="A8AFR9"/>
<dbReference type="Proteomes" id="UP000008148">
    <property type="component" value="Chromosome"/>
</dbReference>
<reference evidence="1 2" key="1">
    <citation type="submission" date="2007-08" db="EMBL/GenBank/DDBJ databases">
        <authorList>
            <consortium name="The Citrobacter koseri Genome Sequencing Project"/>
            <person name="McClelland M."/>
            <person name="Sanderson E.K."/>
            <person name="Porwollik S."/>
            <person name="Spieth J."/>
            <person name="Clifton W.S."/>
            <person name="Latreille P."/>
            <person name="Courtney L."/>
            <person name="Wang C."/>
            <person name="Pepin K."/>
            <person name="Bhonagiri V."/>
            <person name="Nash W."/>
            <person name="Johnson M."/>
            <person name="Thiruvilangam P."/>
            <person name="Wilson R."/>
        </authorList>
    </citation>
    <scope>NUCLEOTIDE SEQUENCE [LARGE SCALE GENOMIC DNA]</scope>
    <source>
        <strain evidence="2">ATCC BAA-895 / CDC 4225-83 / SGSC4696</strain>
    </source>
</reference>
<dbReference type="STRING" id="290338.CKO_01192"/>
<keyword evidence="2" id="KW-1185">Reference proteome</keyword>
<organism evidence="1 2">
    <name type="scientific">Citrobacter koseri (strain ATCC BAA-895 / CDC 4225-83 / SGSC4696)</name>
    <dbReference type="NCBI Taxonomy" id="290338"/>
    <lineage>
        <taxon>Bacteria</taxon>
        <taxon>Pseudomonadati</taxon>
        <taxon>Pseudomonadota</taxon>
        <taxon>Gammaproteobacteria</taxon>
        <taxon>Enterobacterales</taxon>
        <taxon>Enterobacteriaceae</taxon>
        <taxon>Citrobacter</taxon>
    </lineage>
</organism>
<proteinExistence type="predicted"/>
<evidence type="ECO:0000313" key="2">
    <source>
        <dbReference type="Proteomes" id="UP000008148"/>
    </source>
</evidence>
<evidence type="ECO:0000313" key="1">
    <source>
        <dbReference type="EMBL" id="ABV12332.1"/>
    </source>
</evidence>
<protein>
    <submittedName>
        <fullName evidence="1">Uncharacterized protein</fullName>
    </submittedName>
</protein>